<dbReference type="SUPFAM" id="SSF51735">
    <property type="entry name" value="NAD(P)-binding Rossmann-fold domains"/>
    <property type="match status" value="1"/>
</dbReference>
<reference evidence="3" key="1">
    <citation type="submission" date="2021-01" db="EMBL/GenBank/DDBJ databases">
        <title>Paracoccus amoyensis sp. nov., isolated from the surface seawater along the coast of Xiamen Island, China.</title>
        <authorList>
            <person name="Lyu L."/>
        </authorList>
    </citation>
    <scope>NUCLEOTIDE SEQUENCE</scope>
    <source>
        <strain evidence="3">MJ17</strain>
    </source>
</reference>
<dbReference type="GO" id="GO:0016616">
    <property type="term" value="F:oxidoreductase activity, acting on the CH-OH group of donors, NAD or NADP as acceptor"/>
    <property type="evidence" value="ECO:0007669"/>
    <property type="project" value="TreeGrafter"/>
</dbReference>
<keyword evidence="4" id="KW-1185">Reference proteome</keyword>
<gene>
    <name evidence="3" type="ORF">JJJ17_03765</name>
</gene>
<dbReference type="EMBL" id="JAEPRQ010000001">
    <property type="protein sequence ID" value="MBK4215039.1"/>
    <property type="molecule type" value="Genomic_DNA"/>
</dbReference>
<comment type="caution">
    <text evidence="3">The sequence shown here is derived from an EMBL/GenBank/DDBJ whole genome shotgun (WGS) entry which is preliminary data.</text>
</comment>
<evidence type="ECO:0000256" key="1">
    <source>
        <dbReference type="ARBA" id="ARBA00023002"/>
    </source>
</evidence>
<feature type="domain" description="NAD-dependent epimerase/dehydratase" evidence="2">
    <location>
        <begin position="1"/>
        <end position="242"/>
    </location>
</feature>
<dbReference type="Proteomes" id="UP000640485">
    <property type="component" value="Unassembled WGS sequence"/>
</dbReference>
<dbReference type="InterPro" id="IPR001509">
    <property type="entry name" value="Epimerase_deHydtase"/>
</dbReference>
<organism evidence="3 4">
    <name type="scientific">Paracoccus caeni</name>
    <dbReference type="NCBI Taxonomy" id="657651"/>
    <lineage>
        <taxon>Bacteria</taxon>
        <taxon>Pseudomonadati</taxon>
        <taxon>Pseudomonadota</taxon>
        <taxon>Alphaproteobacteria</taxon>
        <taxon>Rhodobacterales</taxon>
        <taxon>Paracoccaceae</taxon>
        <taxon>Paracoccus</taxon>
    </lineage>
</organism>
<dbReference type="Pfam" id="PF01370">
    <property type="entry name" value="Epimerase"/>
    <property type="match status" value="1"/>
</dbReference>
<dbReference type="InterPro" id="IPR036291">
    <property type="entry name" value="NAD(P)-bd_dom_sf"/>
</dbReference>
<accession>A0A934VZP6</accession>
<sequence>MLVTGATGYVAGWIIRRLLESGVTVQATVRDPSDTARLRHLTDMAEAGPGRLHLFRAELLSPDDFADAMQGCRVVLHTASPFKTVVKDPQKELIEPAMLGTRNVLMQAAKTESVERVVLTSSCAAIYTDAADCADAPGGVLTEAIWNSTASLDHQPYSLSKTLAEQEAWRIAEGAGFRLVVVNPALIMGPAVGGKPSSESFAIMQRAGSGEFRHGAPRLGLGIVDVRDVAEAHLAAAFLPQAEGRNIIVGHQTDLLAALMTLQPTYGTRYPLPRRPAPKALLWLLAPRLGLTRKFVSRNINVPWRADNGKSRRELGMTYRPLAESMNDMFQFMIDEGYF</sequence>
<evidence type="ECO:0000259" key="2">
    <source>
        <dbReference type="Pfam" id="PF01370"/>
    </source>
</evidence>
<proteinExistence type="predicted"/>
<dbReference type="PANTHER" id="PTHR10366">
    <property type="entry name" value="NAD DEPENDENT EPIMERASE/DEHYDRATASE"/>
    <property type="match status" value="1"/>
</dbReference>
<evidence type="ECO:0000313" key="3">
    <source>
        <dbReference type="EMBL" id="MBK4215039.1"/>
    </source>
</evidence>
<dbReference type="PANTHER" id="PTHR10366:SF812">
    <property type="entry name" value="VPS9 DOMAIN-CONTAINING PROTEIN"/>
    <property type="match status" value="1"/>
</dbReference>
<dbReference type="Gene3D" id="3.40.50.720">
    <property type="entry name" value="NAD(P)-binding Rossmann-like Domain"/>
    <property type="match status" value="1"/>
</dbReference>
<name>A0A934VZP6_9RHOB</name>
<dbReference type="FunFam" id="3.40.50.720:FF:000085">
    <property type="entry name" value="Dihydroflavonol reductase"/>
    <property type="match status" value="1"/>
</dbReference>
<keyword evidence="1" id="KW-0560">Oxidoreductase</keyword>
<evidence type="ECO:0000313" key="4">
    <source>
        <dbReference type="Proteomes" id="UP000640485"/>
    </source>
</evidence>
<dbReference type="InterPro" id="IPR050425">
    <property type="entry name" value="NAD(P)_dehydrat-like"/>
</dbReference>
<protein>
    <submittedName>
        <fullName evidence="3">NAD-dependent epimerase/dehydratase family protein</fullName>
    </submittedName>
</protein>
<dbReference type="AlphaFoldDB" id="A0A934VZP6"/>